<evidence type="ECO:0000256" key="6">
    <source>
        <dbReference type="ARBA" id="ARBA00022989"/>
    </source>
</evidence>
<dbReference type="EMBL" id="JARBHI010000008">
    <property type="protein sequence ID" value="MDE1656275.1"/>
    <property type="molecule type" value="Genomic_DNA"/>
</dbReference>
<feature type="transmembrane region" description="Helical" evidence="10">
    <location>
        <begin position="176"/>
        <end position="195"/>
    </location>
</feature>
<dbReference type="RefSeq" id="WP_274733259.1">
    <property type="nucleotide sequence ID" value="NZ_CAMXYX010000005.1"/>
</dbReference>
<organism evidence="11 12">
    <name type="scientific">Actinotignum sanguinis</name>
    <dbReference type="NCBI Taxonomy" id="1445614"/>
    <lineage>
        <taxon>Bacteria</taxon>
        <taxon>Bacillati</taxon>
        <taxon>Actinomycetota</taxon>
        <taxon>Actinomycetes</taxon>
        <taxon>Actinomycetales</taxon>
        <taxon>Actinomycetaceae</taxon>
        <taxon>Actinotignum</taxon>
    </lineage>
</organism>
<dbReference type="InterPro" id="IPR001626">
    <property type="entry name" value="ABC_TroCD"/>
</dbReference>
<evidence type="ECO:0000256" key="7">
    <source>
        <dbReference type="ARBA" id="ARBA00023136"/>
    </source>
</evidence>
<keyword evidence="6 10" id="KW-1133">Transmembrane helix</keyword>
<dbReference type="PANTHER" id="PTHR30477:SF8">
    <property type="entry name" value="METAL TRANSPORT SYSTEM MEMBRANE PROTEIN CT_070-RELATED"/>
    <property type="match status" value="1"/>
</dbReference>
<proteinExistence type="inferred from homology"/>
<comment type="subcellular location">
    <subcellularLocation>
        <location evidence="1 8">Cell membrane</location>
        <topology evidence="1 8">Multi-pass membrane protein</topology>
    </subcellularLocation>
</comment>
<dbReference type="SUPFAM" id="SSF81345">
    <property type="entry name" value="ABC transporter involved in vitamin B12 uptake, BtuC"/>
    <property type="match status" value="1"/>
</dbReference>
<accession>A0ABT5V5Q8</accession>
<evidence type="ECO:0000313" key="11">
    <source>
        <dbReference type="EMBL" id="MDE1656275.1"/>
    </source>
</evidence>
<evidence type="ECO:0000313" key="12">
    <source>
        <dbReference type="Proteomes" id="UP001219297"/>
    </source>
</evidence>
<name>A0ABT5V5Q8_9ACTO</name>
<feature type="transmembrane region" description="Helical" evidence="10">
    <location>
        <begin position="201"/>
        <end position="225"/>
    </location>
</feature>
<dbReference type="InterPro" id="IPR037294">
    <property type="entry name" value="ABC_BtuC-like"/>
</dbReference>
<keyword evidence="7 10" id="KW-0472">Membrane</keyword>
<dbReference type="Gene3D" id="1.10.3470.10">
    <property type="entry name" value="ABC transporter involved in vitamin B12 uptake, BtuC"/>
    <property type="match status" value="1"/>
</dbReference>
<keyword evidence="3 8" id="KW-0813">Transport</keyword>
<keyword evidence="12" id="KW-1185">Reference proteome</keyword>
<evidence type="ECO:0000256" key="5">
    <source>
        <dbReference type="ARBA" id="ARBA00022692"/>
    </source>
</evidence>
<evidence type="ECO:0000256" key="2">
    <source>
        <dbReference type="ARBA" id="ARBA00008034"/>
    </source>
</evidence>
<evidence type="ECO:0000256" key="3">
    <source>
        <dbReference type="ARBA" id="ARBA00022448"/>
    </source>
</evidence>
<dbReference type="GeneID" id="83607692"/>
<dbReference type="PANTHER" id="PTHR30477">
    <property type="entry name" value="ABC-TRANSPORTER METAL-BINDING PROTEIN"/>
    <property type="match status" value="1"/>
</dbReference>
<evidence type="ECO:0000256" key="1">
    <source>
        <dbReference type="ARBA" id="ARBA00004651"/>
    </source>
</evidence>
<evidence type="ECO:0000256" key="8">
    <source>
        <dbReference type="RuleBase" id="RU003943"/>
    </source>
</evidence>
<dbReference type="CDD" id="cd06550">
    <property type="entry name" value="TM_ABC_iron-siderophores_like"/>
    <property type="match status" value="1"/>
</dbReference>
<evidence type="ECO:0000256" key="10">
    <source>
        <dbReference type="SAM" id="Phobius"/>
    </source>
</evidence>
<feature type="transmembrane region" description="Helical" evidence="10">
    <location>
        <begin position="6"/>
        <end position="27"/>
    </location>
</feature>
<evidence type="ECO:0000256" key="4">
    <source>
        <dbReference type="ARBA" id="ARBA00022475"/>
    </source>
</evidence>
<sequence length="332" mass="34492">MSFIVAVMLLAVVTAVTCALPGVFLVLRGRSMLVDAMSHAVLPGIVIGTILSGSTHSPVMVVCAALMGLVVVLGAQQLDRTRLLTGDASQGVIFPVLFALGILLLSTTLSHVHICQDTVLTGDLNLMALSPEHIIIGGYDIGPRTMWQLLAVCALNAVFIAVFFRVLKTDTFDGDFAATIGFPVRAVELGLMMLVSLTVVAAFNAAGAILVIALMVVPAATAILFARSLRHLLILTIIIAVAEALLGFVVALYLDLATSAMMAFTDGVVFLAALAWCKLGGRAAARSHRRTLRVPAGTAVTGEVTGATSVTRTPGVTSPLSSTERNAASSVS</sequence>
<gene>
    <name evidence="11" type="ORF">PWJ81_04235</name>
</gene>
<feature type="compositionally biased region" description="Polar residues" evidence="9">
    <location>
        <begin position="312"/>
        <end position="332"/>
    </location>
</feature>
<evidence type="ECO:0000256" key="9">
    <source>
        <dbReference type="SAM" id="MobiDB-lite"/>
    </source>
</evidence>
<keyword evidence="4" id="KW-1003">Cell membrane</keyword>
<feature type="region of interest" description="Disordered" evidence="9">
    <location>
        <begin position="310"/>
        <end position="332"/>
    </location>
</feature>
<dbReference type="Proteomes" id="UP001219297">
    <property type="component" value="Unassembled WGS sequence"/>
</dbReference>
<feature type="transmembrane region" description="Helical" evidence="10">
    <location>
        <begin position="91"/>
        <end position="114"/>
    </location>
</feature>
<comment type="caution">
    <text evidence="11">The sequence shown here is derived from an EMBL/GenBank/DDBJ whole genome shotgun (WGS) entry which is preliminary data.</text>
</comment>
<feature type="transmembrane region" description="Helical" evidence="10">
    <location>
        <begin position="260"/>
        <end position="279"/>
    </location>
</feature>
<feature type="transmembrane region" description="Helical" evidence="10">
    <location>
        <begin position="34"/>
        <end position="53"/>
    </location>
</feature>
<dbReference type="Pfam" id="PF00950">
    <property type="entry name" value="ABC-3"/>
    <property type="match status" value="1"/>
</dbReference>
<comment type="similarity">
    <text evidence="2 8">Belongs to the ABC-3 integral membrane protein family.</text>
</comment>
<protein>
    <submittedName>
        <fullName evidence="11">Metal ABC transporter permease</fullName>
    </submittedName>
</protein>
<feature type="transmembrane region" description="Helical" evidence="10">
    <location>
        <begin position="232"/>
        <end position="254"/>
    </location>
</feature>
<feature type="transmembrane region" description="Helical" evidence="10">
    <location>
        <begin position="59"/>
        <end position="79"/>
    </location>
</feature>
<feature type="transmembrane region" description="Helical" evidence="10">
    <location>
        <begin position="146"/>
        <end position="164"/>
    </location>
</feature>
<keyword evidence="5 8" id="KW-0812">Transmembrane</keyword>
<reference evidence="11 12" key="1">
    <citation type="submission" date="2023-02" db="EMBL/GenBank/DDBJ databases">
        <title>Defining the Infant Male Urobiome and Moving Towards Mechanisms in Urobiome Research.</title>
        <authorList>
            <person name="Reasoner S."/>
            <person name="Flores V."/>
            <person name="Van Horn G."/>
            <person name="Morales G."/>
            <person name="Peard L."/>
            <person name="Abelson B."/>
            <person name="Manuel C."/>
            <person name="Lee J."/>
            <person name="Baker B."/>
            <person name="Williams T."/>
            <person name="Schmitz J."/>
            <person name="Clayton D."/>
            <person name="Hadjifrangiskou M."/>
        </authorList>
    </citation>
    <scope>NUCLEOTIDE SEQUENCE [LARGE SCALE GENOMIC DNA]</scope>
    <source>
        <strain evidence="11 12">AS1053</strain>
    </source>
</reference>